<name>A0A0A9B264_ARUDO</name>
<reference evidence="1" key="1">
    <citation type="submission" date="2014-09" db="EMBL/GenBank/DDBJ databases">
        <authorList>
            <person name="Magalhaes I.L.F."/>
            <person name="Oliveira U."/>
            <person name="Santos F.R."/>
            <person name="Vidigal T.H.D.A."/>
            <person name="Brescovit A.D."/>
            <person name="Santos A.J."/>
        </authorList>
    </citation>
    <scope>NUCLEOTIDE SEQUENCE</scope>
    <source>
        <tissue evidence="1">Shoot tissue taken approximately 20 cm above the soil surface</tissue>
    </source>
</reference>
<organism evidence="1">
    <name type="scientific">Arundo donax</name>
    <name type="common">Giant reed</name>
    <name type="synonym">Donax arundinaceus</name>
    <dbReference type="NCBI Taxonomy" id="35708"/>
    <lineage>
        <taxon>Eukaryota</taxon>
        <taxon>Viridiplantae</taxon>
        <taxon>Streptophyta</taxon>
        <taxon>Embryophyta</taxon>
        <taxon>Tracheophyta</taxon>
        <taxon>Spermatophyta</taxon>
        <taxon>Magnoliopsida</taxon>
        <taxon>Liliopsida</taxon>
        <taxon>Poales</taxon>
        <taxon>Poaceae</taxon>
        <taxon>PACMAD clade</taxon>
        <taxon>Arundinoideae</taxon>
        <taxon>Arundineae</taxon>
        <taxon>Arundo</taxon>
    </lineage>
</organism>
<dbReference type="EMBL" id="GBRH01244478">
    <property type="protein sequence ID" value="JAD53417.1"/>
    <property type="molecule type" value="Transcribed_RNA"/>
</dbReference>
<proteinExistence type="predicted"/>
<evidence type="ECO:0000313" key="1">
    <source>
        <dbReference type="EMBL" id="JAD53417.1"/>
    </source>
</evidence>
<protein>
    <submittedName>
        <fullName evidence="1">Uncharacterized protein</fullName>
    </submittedName>
</protein>
<sequence length="14" mass="1452">MGFSTCLMGSPYAS</sequence>
<accession>A0A0A9B264</accession>
<reference evidence="1" key="2">
    <citation type="journal article" date="2015" name="Data Brief">
        <title>Shoot transcriptome of the giant reed, Arundo donax.</title>
        <authorList>
            <person name="Barrero R.A."/>
            <person name="Guerrero F.D."/>
            <person name="Moolhuijzen P."/>
            <person name="Goolsby J.A."/>
            <person name="Tidwell J."/>
            <person name="Bellgard S.E."/>
            <person name="Bellgard M.I."/>
        </authorList>
    </citation>
    <scope>NUCLEOTIDE SEQUENCE</scope>
    <source>
        <tissue evidence="1">Shoot tissue taken approximately 20 cm above the soil surface</tissue>
    </source>
</reference>